<dbReference type="SUPFAM" id="SSF52540">
    <property type="entry name" value="P-loop containing nucleoside triphosphate hydrolases"/>
    <property type="match status" value="1"/>
</dbReference>
<feature type="domain" description="Helicase ATP-binding" evidence="2">
    <location>
        <begin position="76"/>
        <end position="312"/>
    </location>
</feature>
<dbReference type="PANTHER" id="PTHR41313">
    <property type="entry name" value="ADENINE-SPECIFIC METHYLTRANSFERASE"/>
    <property type="match status" value="1"/>
</dbReference>
<feature type="non-terminal residue" evidence="3">
    <location>
        <position position="328"/>
    </location>
</feature>
<reference evidence="3" key="1">
    <citation type="journal article" date="2015" name="Nature">
        <title>Complex archaea that bridge the gap between prokaryotes and eukaryotes.</title>
        <authorList>
            <person name="Spang A."/>
            <person name="Saw J.H."/>
            <person name="Jorgensen S.L."/>
            <person name="Zaremba-Niedzwiedzka K."/>
            <person name="Martijn J."/>
            <person name="Lind A.E."/>
            <person name="van Eijk R."/>
            <person name="Schleper C."/>
            <person name="Guy L."/>
            <person name="Ettema T.J."/>
        </authorList>
    </citation>
    <scope>NUCLEOTIDE SEQUENCE</scope>
</reference>
<dbReference type="InterPro" id="IPR027417">
    <property type="entry name" value="P-loop_NTPase"/>
</dbReference>
<dbReference type="SMART" id="SM00487">
    <property type="entry name" value="DEXDc"/>
    <property type="match status" value="1"/>
</dbReference>
<evidence type="ECO:0000256" key="1">
    <source>
        <dbReference type="SAM" id="Coils"/>
    </source>
</evidence>
<comment type="caution">
    <text evidence="3">The sequence shown here is derived from an EMBL/GenBank/DDBJ whole genome shotgun (WGS) entry which is preliminary data.</text>
</comment>
<proteinExistence type="predicted"/>
<protein>
    <recommendedName>
        <fullName evidence="2">Helicase ATP-binding domain-containing protein</fullName>
    </recommendedName>
</protein>
<keyword evidence="1" id="KW-0175">Coiled coil</keyword>
<dbReference type="AlphaFoldDB" id="A0A0F8ZC70"/>
<dbReference type="PANTHER" id="PTHR41313:SF1">
    <property type="entry name" value="DNA METHYLASE ADENINE-SPECIFIC DOMAIN-CONTAINING PROTEIN"/>
    <property type="match status" value="1"/>
</dbReference>
<organism evidence="3">
    <name type="scientific">marine sediment metagenome</name>
    <dbReference type="NCBI Taxonomy" id="412755"/>
    <lineage>
        <taxon>unclassified sequences</taxon>
        <taxon>metagenomes</taxon>
        <taxon>ecological metagenomes</taxon>
    </lineage>
</organism>
<feature type="coiled-coil region" evidence="1">
    <location>
        <begin position="218"/>
        <end position="245"/>
    </location>
</feature>
<dbReference type="EMBL" id="LAZR01048675">
    <property type="protein sequence ID" value="KKK91392.1"/>
    <property type="molecule type" value="Genomic_DNA"/>
</dbReference>
<name>A0A0F8ZC70_9ZZZZ</name>
<sequence length="328" mass="37291">MSVIIKRGKSPDIVTDPVATEAANDKLVAIKERFADWLWSEPARAQELAELYNEEYNSLVAREFNGDYLTTPGVSATWKWRPHQTRVIARIIQDGNTYMGHAVGSGKTSAMIGAGMEMRRLGLARKPMYAVPNLMLGQFTKEFYEQYPTARIAVADERRFHTSRRKQFIADAANADLDAIIITHSAFGMIPVSNEFQDGLIQEQLDQYRDLLEELGSDQDTRITRSRMEKQIERLEQRLSGKAGKRRDQVFTFEEMGVDFLFLDEAHMFRKLDFATKMSNVKGISPEGAQKSWDVYVKTRYLETINPGRNLVLASGTPVTNTMAELYT</sequence>
<dbReference type="InterPro" id="IPR014001">
    <property type="entry name" value="Helicase_ATP-bd"/>
</dbReference>
<gene>
    <name evidence="3" type="ORF">LCGC14_2713430</name>
</gene>
<evidence type="ECO:0000259" key="2">
    <source>
        <dbReference type="SMART" id="SM00487"/>
    </source>
</evidence>
<dbReference type="InterPro" id="IPR052933">
    <property type="entry name" value="DNA_Protect_Modify"/>
</dbReference>
<evidence type="ECO:0000313" key="3">
    <source>
        <dbReference type="EMBL" id="KKK91392.1"/>
    </source>
</evidence>
<accession>A0A0F8ZC70</accession>
<dbReference type="Gene3D" id="3.40.50.300">
    <property type="entry name" value="P-loop containing nucleotide triphosphate hydrolases"/>
    <property type="match status" value="1"/>
</dbReference>